<keyword evidence="3" id="KW-1185">Reference proteome</keyword>
<gene>
    <name evidence="2" type="ORF">FHU33_1979</name>
</gene>
<dbReference type="InterPro" id="IPR045864">
    <property type="entry name" value="aa-tRNA-synth_II/BPL/LPL"/>
</dbReference>
<organism evidence="2 3">
    <name type="scientific">Blastococcus colisei</name>
    <dbReference type="NCBI Taxonomy" id="1564162"/>
    <lineage>
        <taxon>Bacteria</taxon>
        <taxon>Bacillati</taxon>
        <taxon>Actinomycetota</taxon>
        <taxon>Actinomycetes</taxon>
        <taxon>Geodermatophilales</taxon>
        <taxon>Geodermatophilaceae</taxon>
        <taxon>Blastococcus</taxon>
    </lineage>
</organism>
<dbReference type="SUPFAM" id="SSF55681">
    <property type="entry name" value="Class II aaRS and biotin synthetases"/>
    <property type="match status" value="1"/>
</dbReference>
<evidence type="ECO:0000256" key="1">
    <source>
        <dbReference type="SAM" id="MobiDB-lite"/>
    </source>
</evidence>
<dbReference type="AlphaFoldDB" id="A0A543PEQ9"/>
<protein>
    <submittedName>
        <fullName evidence="2">BirA family biotin operon repressor/biotin-[acetyl-CoA-carboxylase] ligase</fullName>
    </submittedName>
</protein>
<evidence type="ECO:0000313" key="3">
    <source>
        <dbReference type="Proteomes" id="UP000319865"/>
    </source>
</evidence>
<sequence length="252" mass="26195">MSDDLVAGELAQLLGPRPVRSYPALLSTEPEAMAWARSGAPAGAVVVADYQASPRGRGGWPWHVRPGRGLGFSMVLHPDLPPEREGWLYVTASVALADALGDVRFGWPDTVLAQDGDTVLARLGAFVQLGPQRTEWAVATVLVEDALPPRGPLLAGLAAAVEERLAQAADAVLEAYTPRCTTLGRSVRARMIPLGPTGPSVAGQAVDVLTDGALVLHTARGNRVAVRPPNLGLLEPSGPGDDGDLDGAAEGM</sequence>
<proteinExistence type="predicted"/>
<dbReference type="Proteomes" id="UP000319865">
    <property type="component" value="Unassembled WGS sequence"/>
</dbReference>
<keyword evidence="2" id="KW-0436">Ligase</keyword>
<reference evidence="2 3" key="1">
    <citation type="submission" date="2019-06" db="EMBL/GenBank/DDBJ databases">
        <title>Sequencing the genomes of 1000 actinobacteria strains.</title>
        <authorList>
            <person name="Klenk H.-P."/>
        </authorList>
    </citation>
    <scope>NUCLEOTIDE SEQUENCE [LARGE SCALE GENOMIC DNA]</scope>
    <source>
        <strain evidence="2 3">DSM 46837</strain>
    </source>
</reference>
<comment type="caution">
    <text evidence="2">The sequence shown here is derived from an EMBL/GenBank/DDBJ whole genome shotgun (WGS) entry which is preliminary data.</text>
</comment>
<dbReference type="OrthoDB" id="9807064at2"/>
<feature type="compositionally biased region" description="Acidic residues" evidence="1">
    <location>
        <begin position="241"/>
        <end position="252"/>
    </location>
</feature>
<name>A0A543PEQ9_9ACTN</name>
<accession>A0A543PEQ9</accession>
<dbReference type="RefSeq" id="WP_142025189.1">
    <property type="nucleotide sequence ID" value="NZ_VFQE01000001.1"/>
</dbReference>
<evidence type="ECO:0000313" key="2">
    <source>
        <dbReference type="EMBL" id="TQN42575.1"/>
    </source>
</evidence>
<feature type="region of interest" description="Disordered" evidence="1">
    <location>
        <begin position="228"/>
        <end position="252"/>
    </location>
</feature>
<dbReference type="Gene3D" id="3.30.930.10">
    <property type="entry name" value="Bira Bifunctional Protein, Domain 2"/>
    <property type="match status" value="1"/>
</dbReference>
<dbReference type="GO" id="GO:0016874">
    <property type="term" value="F:ligase activity"/>
    <property type="evidence" value="ECO:0007669"/>
    <property type="project" value="UniProtKB-KW"/>
</dbReference>
<dbReference type="EMBL" id="VFQE01000001">
    <property type="protein sequence ID" value="TQN42575.1"/>
    <property type="molecule type" value="Genomic_DNA"/>
</dbReference>